<dbReference type="Gene3D" id="1.10.1410.10">
    <property type="match status" value="1"/>
</dbReference>
<evidence type="ECO:0000313" key="3">
    <source>
        <dbReference type="EMBL" id="KAK5704119.1"/>
    </source>
</evidence>
<evidence type="ECO:0000313" key="4">
    <source>
        <dbReference type="Proteomes" id="UP001310594"/>
    </source>
</evidence>
<organism evidence="3 4">
    <name type="scientific">Elasticomyces elasticus</name>
    <dbReference type="NCBI Taxonomy" id="574655"/>
    <lineage>
        <taxon>Eukaryota</taxon>
        <taxon>Fungi</taxon>
        <taxon>Dikarya</taxon>
        <taxon>Ascomycota</taxon>
        <taxon>Pezizomycotina</taxon>
        <taxon>Dothideomycetes</taxon>
        <taxon>Dothideomycetidae</taxon>
        <taxon>Mycosphaerellales</taxon>
        <taxon>Teratosphaeriaceae</taxon>
        <taxon>Elasticomyces</taxon>
    </lineage>
</organism>
<dbReference type="PANTHER" id="PTHR23092:SF15">
    <property type="entry name" value="INACTIVE NON-CANONICAL POLY(A) RNA POLYMERASE PROTEIN TRF4-2-RELATED"/>
    <property type="match status" value="1"/>
</dbReference>
<dbReference type="SUPFAM" id="SSF81631">
    <property type="entry name" value="PAP/OAS1 substrate-binding domain"/>
    <property type="match status" value="1"/>
</dbReference>
<feature type="compositionally biased region" description="Basic and acidic residues" evidence="1">
    <location>
        <begin position="618"/>
        <end position="654"/>
    </location>
</feature>
<dbReference type="GO" id="GO:0010605">
    <property type="term" value="P:negative regulation of macromolecule metabolic process"/>
    <property type="evidence" value="ECO:0007669"/>
    <property type="project" value="UniProtKB-ARBA"/>
</dbReference>
<gene>
    <name evidence="3" type="ORF">LTR97_003132</name>
</gene>
<dbReference type="GO" id="GO:1990817">
    <property type="term" value="F:poly(A) RNA polymerase activity"/>
    <property type="evidence" value="ECO:0007669"/>
    <property type="project" value="InterPro"/>
</dbReference>
<dbReference type="EMBL" id="JAVRQU010000004">
    <property type="protein sequence ID" value="KAK5704119.1"/>
    <property type="molecule type" value="Genomic_DNA"/>
</dbReference>
<dbReference type="PANTHER" id="PTHR23092">
    <property type="entry name" value="POLY(A) RNA POLYMERASE"/>
    <property type="match status" value="1"/>
</dbReference>
<proteinExistence type="predicted"/>
<accession>A0AAN7WFX0</accession>
<dbReference type="Gene3D" id="3.30.460.10">
    <property type="entry name" value="Beta Polymerase, domain 2"/>
    <property type="match status" value="1"/>
</dbReference>
<dbReference type="GO" id="GO:0005730">
    <property type="term" value="C:nucleolus"/>
    <property type="evidence" value="ECO:0007669"/>
    <property type="project" value="TreeGrafter"/>
</dbReference>
<name>A0AAN7WFX0_9PEZI</name>
<dbReference type="SUPFAM" id="SSF81301">
    <property type="entry name" value="Nucleotidyltransferase"/>
    <property type="match status" value="1"/>
</dbReference>
<dbReference type="AlphaFoldDB" id="A0AAN7WFX0"/>
<evidence type="ECO:0000256" key="1">
    <source>
        <dbReference type="SAM" id="MobiDB-lite"/>
    </source>
</evidence>
<dbReference type="GO" id="GO:0043634">
    <property type="term" value="P:polyadenylation-dependent ncRNA catabolic process"/>
    <property type="evidence" value="ECO:0007669"/>
    <property type="project" value="TreeGrafter"/>
</dbReference>
<dbReference type="GO" id="GO:0031499">
    <property type="term" value="C:TRAMP complex"/>
    <property type="evidence" value="ECO:0007669"/>
    <property type="project" value="TreeGrafter"/>
</dbReference>
<reference evidence="3" key="1">
    <citation type="submission" date="2023-08" db="EMBL/GenBank/DDBJ databases">
        <title>Black Yeasts Isolated from many extreme environments.</title>
        <authorList>
            <person name="Coleine C."/>
            <person name="Stajich J.E."/>
            <person name="Selbmann L."/>
        </authorList>
    </citation>
    <scope>NUCLEOTIDE SEQUENCE</scope>
    <source>
        <strain evidence="3">CCFEE 5810</strain>
    </source>
</reference>
<protein>
    <recommendedName>
        <fullName evidence="2">Poly(A) RNA polymerase mitochondrial-like central palm domain-containing protein</fullName>
    </recommendedName>
</protein>
<feature type="compositionally biased region" description="Basic and acidic residues" evidence="1">
    <location>
        <begin position="122"/>
        <end position="131"/>
    </location>
</feature>
<dbReference type="GO" id="GO:0031123">
    <property type="term" value="P:RNA 3'-end processing"/>
    <property type="evidence" value="ECO:0007669"/>
    <property type="project" value="TreeGrafter"/>
</dbReference>
<evidence type="ECO:0000259" key="2">
    <source>
        <dbReference type="Pfam" id="PF22600"/>
    </source>
</evidence>
<comment type="caution">
    <text evidence="3">The sequence shown here is derived from an EMBL/GenBank/DDBJ whole genome shotgun (WGS) entry which is preliminary data.</text>
</comment>
<dbReference type="InterPro" id="IPR054708">
    <property type="entry name" value="MTPAP-like_central"/>
</dbReference>
<sequence>MHTSRLALRQSCRSYNAYNPLQALTATFATTAKRAQDGTKSEKFKGSFADYEAIYEQLQSGEPEEQQKRSPIRRVQRDAGLHARQVSLEQDIARQAHKKERRDVEPVAETVDASADTVTSPARDEHPATAPKQRKDFAILRFPKENAKKQAEYHFKRFKSPSVASGDGIWLKVDGERQAAKFAAMRTPDGEKYVMHAIAKWVNMLSSGKEADFDWSNEDGVQRMRKILDYAARSRPPRESFVEKPLLEPWALGRRAVEGMSGLEILDEEIKRFAAWAAPTPAESSARQAIAQQTQDLVTQVMGKKVDGMQTKLFGSEATGLALPSSDLDIRIYSHVQGRGNSYTGLGYAMRTLQERMTNHEEYMLVTMRWSKYPIINAQHRSTGIDIQIVSSPSTDNQAAVTAKYLAELPHLRDLFYVVRTMLGMRDLVDVFNGGTGSYGLFIMLVAALKRSQRSSNPPQTAAEQLLFFLDFYASFPLETRGLAIEPMPKLFKKHPIAALTPAEHQSYIHAASRRGDDVRAGQWAIGVVRPLQPYLLCLQDPADPTNDLGRKSNAIKNLQASWLNRMLDHVEQGKRAEWTRESLLELVVGRCHEVQLERRAKLAGWAGERAELEAMREEERRELEESKAAERKELEELREAERVELGELRKEEGSLGAQTQSDEDGKKGEPLVASQ</sequence>
<dbReference type="GO" id="GO:0003729">
    <property type="term" value="F:mRNA binding"/>
    <property type="evidence" value="ECO:0007669"/>
    <property type="project" value="TreeGrafter"/>
</dbReference>
<dbReference type="InterPro" id="IPR043519">
    <property type="entry name" value="NT_sf"/>
</dbReference>
<feature type="region of interest" description="Disordered" evidence="1">
    <location>
        <begin position="618"/>
        <end position="676"/>
    </location>
</feature>
<feature type="domain" description="Poly(A) RNA polymerase mitochondrial-like central palm" evidence="2">
    <location>
        <begin position="266"/>
        <end position="389"/>
    </location>
</feature>
<dbReference type="Proteomes" id="UP001310594">
    <property type="component" value="Unassembled WGS sequence"/>
</dbReference>
<feature type="region of interest" description="Disordered" evidence="1">
    <location>
        <begin position="95"/>
        <end position="131"/>
    </location>
</feature>
<dbReference type="InterPro" id="IPR045862">
    <property type="entry name" value="Trf4-like"/>
</dbReference>
<dbReference type="Pfam" id="PF22600">
    <property type="entry name" value="MTPAP-like_central"/>
    <property type="match status" value="1"/>
</dbReference>